<dbReference type="EMBL" id="JBHSQQ010000077">
    <property type="protein sequence ID" value="MFC5942787.1"/>
    <property type="molecule type" value="Genomic_DNA"/>
</dbReference>
<comment type="caution">
    <text evidence="2">The sequence shown here is derived from an EMBL/GenBank/DDBJ whole genome shotgun (WGS) entry which is preliminary data.</text>
</comment>
<dbReference type="InterPro" id="IPR001242">
    <property type="entry name" value="Condensation_dom"/>
</dbReference>
<protein>
    <submittedName>
        <fullName evidence="2">Condensation domain-containing protein</fullName>
    </submittedName>
</protein>
<evidence type="ECO:0000313" key="3">
    <source>
        <dbReference type="Proteomes" id="UP001596207"/>
    </source>
</evidence>
<sequence>MSRLGVPPYGAQRELLLLSDADEAGLPRHNPMPRAWTLWHVRGAVDVPRLAAALRAVAARNDVWRARFAPGPELVYAAEQPFPVTTVDCADVPADRRLEAAGAALGGAVYAPIDLRRDPLAGACLVRLAPDDHALALVVDHGFADHATHTRFVRRAAAAYEHPERMPPPESSFFAHAAEAAADPWRSASGEFWAEAMRREVPAVAFPGGRWKPWRDTTATAAWPMRLGGDTTGAIRRGRQLTGATGSGLLLAALSFLLGLWTETHVPVLYARGGRWTRESLEVPGALHEAVVSVPPDDVAAPSLAGWVRGLAAANAAAPPLLGQWLTDFGGIEALRERRRLVLNVVAAERTHPLGSATIGPAGRLLRGAVRPPAGRRGFPAHNALHLAVTWSAERPELTVHHDPEVLPAAGPVGAALVRFFELLAERPDIDADRAADLLRATWLRDADAPATAAPT</sequence>
<dbReference type="PANTHER" id="PTHR45527:SF1">
    <property type="entry name" value="FATTY ACID SYNTHASE"/>
    <property type="match status" value="1"/>
</dbReference>
<name>A0ABW1HMS7_9ACTN</name>
<gene>
    <name evidence="2" type="ORF">ACFPZ4_15035</name>
</gene>
<dbReference type="PANTHER" id="PTHR45527">
    <property type="entry name" value="NONRIBOSOMAL PEPTIDE SYNTHETASE"/>
    <property type="match status" value="1"/>
</dbReference>
<keyword evidence="3" id="KW-1185">Reference proteome</keyword>
<evidence type="ECO:0000313" key="2">
    <source>
        <dbReference type="EMBL" id="MFC5942787.1"/>
    </source>
</evidence>
<dbReference type="InterPro" id="IPR023213">
    <property type="entry name" value="CAT-like_dom_sf"/>
</dbReference>
<dbReference type="Gene3D" id="3.30.559.30">
    <property type="entry name" value="Nonribosomal peptide synthetase, condensation domain"/>
    <property type="match status" value="1"/>
</dbReference>
<organism evidence="2 3">
    <name type="scientific">Micromonospora harpali</name>
    <dbReference type="NCBI Taxonomy" id="1490225"/>
    <lineage>
        <taxon>Bacteria</taxon>
        <taxon>Bacillati</taxon>
        <taxon>Actinomycetota</taxon>
        <taxon>Actinomycetes</taxon>
        <taxon>Micromonosporales</taxon>
        <taxon>Micromonosporaceae</taxon>
        <taxon>Micromonospora</taxon>
    </lineage>
</organism>
<feature type="domain" description="Condensation" evidence="1">
    <location>
        <begin position="40"/>
        <end position="264"/>
    </location>
</feature>
<dbReference type="Proteomes" id="UP001596207">
    <property type="component" value="Unassembled WGS sequence"/>
</dbReference>
<proteinExistence type="predicted"/>
<reference evidence="3" key="1">
    <citation type="journal article" date="2019" name="Int. J. Syst. Evol. Microbiol.">
        <title>The Global Catalogue of Microorganisms (GCM) 10K type strain sequencing project: providing services to taxonomists for standard genome sequencing and annotation.</title>
        <authorList>
            <consortium name="The Broad Institute Genomics Platform"/>
            <consortium name="The Broad Institute Genome Sequencing Center for Infectious Disease"/>
            <person name="Wu L."/>
            <person name="Ma J."/>
        </authorList>
    </citation>
    <scope>NUCLEOTIDE SEQUENCE [LARGE SCALE GENOMIC DNA]</scope>
    <source>
        <strain evidence="3">CGMCC 4.7173</strain>
    </source>
</reference>
<evidence type="ECO:0000259" key="1">
    <source>
        <dbReference type="Pfam" id="PF00668"/>
    </source>
</evidence>
<dbReference type="Pfam" id="PF00668">
    <property type="entry name" value="Condensation"/>
    <property type="match status" value="1"/>
</dbReference>
<dbReference type="RefSeq" id="WP_377536687.1">
    <property type="nucleotide sequence ID" value="NZ_JBHSQQ010000077.1"/>
</dbReference>
<accession>A0ABW1HMS7</accession>
<dbReference type="Gene3D" id="3.30.559.10">
    <property type="entry name" value="Chloramphenicol acetyltransferase-like domain"/>
    <property type="match status" value="1"/>
</dbReference>
<dbReference type="SUPFAM" id="SSF52777">
    <property type="entry name" value="CoA-dependent acyltransferases"/>
    <property type="match status" value="2"/>
</dbReference>